<evidence type="ECO:0000256" key="2">
    <source>
        <dbReference type="ARBA" id="ARBA00022801"/>
    </source>
</evidence>
<dbReference type="PRINTS" id="PR00401">
    <property type="entry name" value="SH2DOMAIN"/>
</dbReference>
<protein>
    <recommendedName>
        <fullName evidence="1">protein-tyrosine-phosphatase</fullName>
        <ecNumber evidence="1">3.1.3.48</ecNumber>
    </recommendedName>
</protein>
<dbReference type="Proteomes" id="UP000001357">
    <property type="component" value="Unassembled WGS sequence"/>
</dbReference>
<dbReference type="PROSITE" id="PS50055">
    <property type="entry name" value="TYR_PHOSPHATASE_PTP"/>
    <property type="match status" value="1"/>
</dbReference>
<keyword evidence="9" id="KW-1185">Reference proteome</keyword>
<sequence length="1226" mass="136097">MGQSLSVPGMAFLPFRPWDVVFTPNAFLDPIFKSSKDGDYVIRRVLHDPTTLELLVNDGGNRLRYAIKYEEDQYHFAGQSFEHLDILLAHVMHQGVKGPRGTIHLRDSLARELRERLTHYMPMYSPSSWYVGKISAAEAKIMLDTEPCGAWLVRASAEEHAYSLMVKDMRGDINNFLLTEEPKDGGICLGTSRFDRVDDLIRKISKSGLKCKSGKVHLREHLYGPIAPRSWSSSHLFQRLDSRSCETIRCSHNSETHHAEEPTTPPAEPGLTYVGILHWLIMATCAFSSLRDRPHAAWMMTPPCNPWAINRAFFGFPLIVATPHLVLLPLCKKAPPTQNPNQAVSLCWASFCPGFSSCVASSYFTLGPRVVQMEGANVYNSALAASAHERPKGGSHAAINSEAGVEVDSDPPAACDWYAGRVSRQAAAAVILQSPNVRPGDFFFHQHPLEENVFYLTVNDHDRAAQYKIARNSAGYVFGPKTFLTLQRLLETARRTGLKGSQEQLKLGKPVAQLLSEVAGHRLAASSDSNHHDDDQDLGDAQLVGSSEGRVGSLTARSADPPVATEGGNKMKLRKLGQAMGHKFTQMKHAMKRHGKQGGTDSAPGSPGPTRAAAAHATSDAASVPVPSAVRNQEEQPVPPPRSHEPLPPVPTRQIPEDVLSGSLDKTQPSNASQGPSSADLPPIRGRTRTMQMNQLLSTLQKDLDLRILPLDIQGYKELPRGETHESDLPDYARGPRLNRFRDILPNPVTRVRLEPLEVDHTLEYINANYVRDPSAPCDNKPALLGFGGRRAKEYVAAQAPKDTGLFNFWRMIVHVQARCIAMTTGLVEGGKNKCSRYWPATIYAETKEELVYGPRDGKIHVRTMLVTKMEGYIKTNIQVLYQGSTRNLVHFWFTAWPDHGVPTRPDGSMQTQQMIEMLLDIRRTRNELDRAMGVKVDVLSIVADIREDRMAMVQHVVQYRYLYQAVVEYAERLAAREQEEEAAQAYEQMRESGGPVTKSSDSRGIYAVADDKEAARYELDQSWQLHSVHKGFKVYSLRGAMSLPAAADDHEATFAPREQVEAGEVITSPVKPVRLNESSDFIDKPWFRSNFTRAQVEDLLSGTPPGTFVVRPSSKKDHFALSLQTVRHKIANMLIVPIAQPNGKFLYKLGASNDQSFSSVAELVEHYLEHGIPAESHGEIIRLRRLSTNTRSLQSAQNAVARLSANNDAGSHVQEEEEDDEDAQA</sequence>
<keyword evidence="3" id="KW-0904">Protein phosphatase</keyword>
<dbReference type="Pfam" id="PF00102">
    <property type="entry name" value="Y_phosphatase"/>
    <property type="match status" value="1"/>
</dbReference>
<keyword evidence="2" id="KW-0378">Hydrolase</keyword>
<dbReference type="KEGG" id="mbr:MONBRDRAFT_39070"/>
<feature type="region of interest" description="Disordered" evidence="5">
    <location>
        <begin position="524"/>
        <end position="571"/>
    </location>
</feature>
<evidence type="ECO:0000259" key="6">
    <source>
        <dbReference type="PROSITE" id="PS50001"/>
    </source>
</evidence>
<dbReference type="InterPro" id="IPR036860">
    <property type="entry name" value="SH2_dom_sf"/>
</dbReference>
<evidence type="ECO:0000256" key="3">
    <source>
        <dbReference type="ARBA" id="ARBA00022912"/>
    </source>
</evidence>
<dbReference type="Pfam" id="PF00017">
    <property type="entry name" value="SH2"/>
    <property type="match status" value="3"/>
</dbReference>
<dbReference type="SMART" id="SM00194">
    <property type="entry name" value="PTPc"/>
    <property type="match status" value="1"/>
</dbReference>
<dbReference type="PRINTS" id="PR00700">
    <property type="entry name" value="PRTYPHPHTASE"/>
</dbReference>
<dbReference type="InParanoid" id="A9VC11"/>
<dbReference type="EC" id="3.1.3.48" evidence="1"/>
<feature type="domain" description="SH2" evidence="6">
    <location>
        <begin position="417"/>
        <end position="511"/>
    </location>
</feature>
<feature type="domain" description="SH2" evidence="6">
    <location>
        <begin position="129"/>
        <end position="226"/>
    </location>
</feature>
<organism evidence="8 9">
    <name type="scientific">Monosiga brevicollis</name>
    <name type="common">Choanoflagellate</name>
    <dbReference type="NCBI Taxonomy" id="81824"/>
    <lineage>
        <taxon>Eukaryota</taxon>
        <taxon>Choanoflagellata</taxon>
        <taxon>Craspedida</taxon>
        <taxon>Salpingoecidae</taxon>
        <taxon>Monosiga</taxon>
    </lineage>
</organism>
<name>A9VC11_MONBE</name>
<dbReference type="SUPFAM" id="SSF55550">
    <property type="entry name" value="SH2 domain"/>
    <property type="match status" value="3"/>
</dbReference>
<accession>A9VC11</accession>
<dbReference type="Gene3D" id="3.30.505.10">
    <property type="entry name" value="SH2 domain"/>
    <property type="match status" value="3"/>
</dbReference>
<feature type="compositionally biased region" description="Polar residues" evidence="5">
    <location>
        <begin position="664"/>
        <end position="677"/>
    </location>
</feature>
<proteinExistence type="predicted"/>
<dbReference type="GO" id="GO:0007165">
    <property type="term" value="P:signal transduction"/>
    <property type="evidence" value="ECO:0000318"/>
    <property type="project" value="GO_Central"/>
</dbReference>
<dbReference type="FunFam" id="3.30.505.10:FF:000146">
    <property type="match status" value="1"/>
</dbReference>
<dbReference type="InterPro" id="IPR000242">
    <property type="entry name" value="PTP_cat"/>
</dbReference>
<feature type="region of interest" description="Disordered" evidence="5">
    <location>
        <begin position="587"/>
        <end position="685"/>
    </location>
</feature>
<dbReference type="PANTHER" id="PTHR46257:SF3">
    <property type="entry name" value="TYROSINE-PROTEIN PHOSPHATASE CORKSCREW"/>
    <property type="match status" value="1"/>
</dbReference>
<dbReference type="SMART" id="SM00404">
    <property type="entry name" value="PTPc_motif"/>
    <property type="match status" value="1"/>
</dbReference>
<evidence type="ECO:0000256" key="1">
    <source>
        <dbReference type="ARBA" id="ARBA00013064"/>
    </source>
</evidence>
<dbReference type="SMART" id="SM00252">
    <property type="entry name" value="SH2"/>
    <property type="match status" value="3"/>
</dbReference>
<feature type="domain" description="Tyrosine-protein phosphatase" evidence="7">
    <location>
        <begin position="739"/>
        <end position="970"/>
    </location>
</feature>
<feature type="region of interest" description="Disordered" evidence="5">
    <location>
        <begin position="1204"/>
        <end position="1226"/>
    </location>
</feature>
<evidence type="ECO:0000313" key="8">
    <source>
        <dbReference type="EMBL" id="EDQ84898.1"/>
    </source>
</evidence>
<reference evidence="8 9" key="1">
    <citation type="journal article" date="2008" name="Nature">
        <title>The genome of the choanoflagellate Monosiga brevicollis and the origin of metazoans.</title>
        <authorList>
            <consortium name="JGI Sequencing"/>
            <person name="King N."/>
            <person name="Westbrook M.J."/>
            <person name="Young S.L."/>
            <person name="Kuo A."/>
            <person name="Abedin M."/>
            <person name="Chapman J."/>
            <person name="Fairclough S."/>
            <person name="Hellsten U."/>
            <person name="Isogai Y."/>
            <person name="Letunic I."/>
            <person name="Marr M."/>
            <person name="Pincus D."/>
            <person name="Putnam N."/>
            <person name="Rokas A."/>
            <person name="Wright K.J."/>
            <person name="Zuzow R."/>
            <person name="Dirks W."/>
            <person name="Good M."/>
            <person name="Goodstein D."/>
            <person name="Lemons D."/>
            <person name="Li W."/>
            <person name="Lyons J.B."/>
            <person name="Morris A."/>
            <person name="Nichols S."/>
            <person name="Richter D.J."/>
            <person name="Salamov A."/>
            <person name="Bork P."/>
            <person name="Lim W.A."/>
            <person name="Manning G."/>
            <person name="Miller W.T."/>
            <person name="McGinnis W."/>
            <person name="Shapiro H."/>
            <person name="Tjian R."/>
            <person name="Grigoriev I.V."/>
            <person name="Rokhsar D."/>
        </authorList>
    </citation>
    <scope>NUCLEOTIDE SEQUENCE [LARGE SCALE GENOMIC DNA]</scope>
    <source>
        <strain evidence="9">MX1 / ATCC 50154</strain>
    </source>
</reference>
<dbReference type="InterPro" id="IPR003595">
    <property type="entry name" value="Tyr_Pase_cat"/>
</dbReference>
<evidence type="ECO:0000256" key="4">
    <source>
        <dbReference type="PROSITE-ProRule" id="PRU00191"/>
    </source>
</evidence>
<dbReference type="PROSITE" id="PS50001">
    <property type="entry name" value="SH2"/>
    <property type="match status" value="3"/>
</dbReference>
<feature type="domain" description="SH2" evidence="6">
    <location>
        <begin position="1087"/>
        <end position="1188"/>
    </location>
</feature>
<dbReference type="STRING" id="81824.A9VC11"/>
<feature type="compositionally biased region" description="Acidic residues" evidence="5">
    <location>
        <begin position="1216"/>
        <end position="1226"/>
    </location>
</feature>
<dbReference type="CDD" id="cd00047">
    <property type="entry name" value="PTPc"/>
    <property type="match status" value="1"/>
</dbReference>
<dbReference type="InterPro" id="IPR052123">
    <property type="entry name" value="Non-rcpt_Tyr_Phosphatase"/>
</dbReference>
<evidence type="ECO:0000256" key="5">
    <source>
        <dbReference type="SAM" id="MobiDB-lite"/>
    </source>
</evidence>
<dbReference type="CDD" id="cd00173">
    <property type="entry name" value="SH2"/>
    <property type="match status" value="4"/>
</dbReference>
<dbReference type="EMBL" id="CH991579">
    <property type="protein sequence ID" value="EDQ84898.1"/>
    <property type="molecule type" value="Genomic_DNA"/>
</dbReference>
<dbReference type="GO" id="GO:0004725">
    <property type="term" value="F:protein tyrosine phosphatase activity"/>
    <property type="evidence" value="ECO:0000318"/>
    <property type="project" value="GO_Central"/>
</dbReference>
<evidence type="ECO:0000259" key="7">
    <source>
        <dbReference type="PROSITE" id="PS50055"/>
    </source>
</evidence>
<dbReference type="AlphaFoldDB" id="A9VC11"/>
<gene>
    <name evidence="8" type="ORF">MONBRDRAFT_39070</name>
</gene>
<dbReference type="GeneID" id="5895535"/>
<dbReference type="InterPro" id="IPR000980">
    <property type="entry name" value="SH2"/>
</dbReference>
<evidence type="ECO:0000313" key="9">
    <source>
        <dbReference type="Proteomes" id="UP000001357"/>
    </source>
</evidence>
<feature type="compositionally biased region" description="Pro residues" evidence="5">
    <location>
        <begin position="637"/>
        <end position="651"/>
    </location>
</feature>
<dbReference type="InterPro" id="IPR029021">
    <property type="entry name" value="Prot-tyrosine_phosphatase-like"/>
</dbReference>
<dbReference type="Gene3D" id="3.90.190.10">
    <property type="entry name" value="Protein tyrosine phosphatase superfamily"/>
    <property type="match status" value="1"/>
</dbReference>
<dbReference type="RefSeq" id="XP_001750239.1">
    <property type="nucleotide sequence ID" value="XM_001750187.1"/>
</dbReference>
<keyword evidence="4" id="KW-0727">SH2 domain</keyword>
<dbReference type="eggNOG" id="KOG0789">
    <property type="taxonomic scope" value="Eukaryota"/>
</dbReference>
<feature type="compositionally biased region" description="Low complexity" evidence="5">
    <location>
        <begin position="612"/>
        <end position="622"/>
    </location>
</feature>
<feature type="compositionally biased region" description="Basic residues" evidence="5">
    <location>
        <begin position="587"/>
        <end position="596"/>
    </location>
</feature>
<dbReference type="SUPFAM" id="SSF52799">
    <property type="entry name" value="(Phosphotyrosine protein) phosphatases II"/>
    <property type="match status" value="1"/>
</dbReference>
<dbReference type="PANTHER" id="PTHR46257">
    <property type="entry name" value="TYROSINE-PROTEIN PHOSPHATASE CORKSCREW"/>
    <property type="match status" value="1"/>
</dbReference>